<dbReference type="PANTHER" id="PTHR24292">
    <property type="entry name" value="CYTOCHROME P450"/>
    <property type="match status" value="1"/>
</dbReference>
<comment type="similarity">
    <text evidence="4 14">Belongs to the cytochrome P450 family.</text>
</comment>
<evidence type="ECO:0000256" key="13">
    <source>
        <dbReference type="PIRSR" id="PIRSR602401-1"/>
    </source>
</evidence>
<evidence type="ECO:0000256" key="12">
    <source>
        <dbReference type="ARBA" id="ARBA00023136"/>
    </source>
</evidence>
<dbReference type="EMBL" id="ASGP02000004">
    <property type="protein sequence ID" value="KAH9510733.1"/>
    <property type="molecule type" value="Genomic_DNA"/>
</dbReference>
<evidence type="ECO:0000256" key="8">
    <source>
        <dbReference type="ARBA" id="ARBA00022848"/>
    </source>
</evidence>
<dbReference type="PROSITE" id="PS00086">
    <property type="entry name" value="CYTOCHROME_P450"/>
    <property type="match status" value="1"/>
</dbReference>
<evidence type="ECO:0000256" key="3">
    <source>
        <dbReference type="ARBA" id="ARBA00004406"/>
    </source>
</evidence>
<evidence type="ECO:0000256" key="1">
    <source>
        <dbReference type="ARBA" id="ARBA00001971"/>
    </source>
</evidence>
<comment type="caution">
    <text evidence="15">The sequence shown here is derived from an EMBL/GenBank/DDBJ whole genome shotgun (WGS) entry which is preliminary data.</text>
</comment>
<dbReference type="Gene3D" id="1.10.630.10">
    <property type="entry name" value="Cytochrome P450"/>
    <property type="match status" value="1"/>
</dbReference>
<accession>A0A922HWI2</accession>
<dbReference type="InterPro" id="IPR002401">
    <property type="entry name" value="Cyt_P450_E_grp-I"/>
</dbReference>
<comment type="cofactor">
    <cofactor evidence="1 13">
        <name>heme</name>
        <dbReference type="ChEBI" id="CHEBI:30413"/>
    </cofactor>
</comment>
<dbReference type="AlphaFoldDB" id="A0A922HWI2"/>
<keyword evidence="16" id="KW-1185">Reference proteome</keyword>
<keyword evidence="7" id="KW-0256">Endoplasmic reticulum</keyword>
<comment type="subcellular location">
    <subcellularLocation>
        <location evidence="3">Endoplasmic reticulum membrane</location>
        <topology evidence="3">Peripheral membrane protein</topology>
    </subcellularLocation>
    <subcellularLocation>
        <location evidence="2">Microsome membrane</location>
        <topology evidence="2">Peripheral membrane protein</topology>
    </subcellularLocation>
</comment>
<keyword evidence="10 13" id="KW-0408">Iron</keyword>
<name>A0A922HWI2_DERFA</name>
<evidence type="ECO:0000256" key="5">
    <source>
        <dbReference type="ARBA" id="ARBA00022617"/>
    </source>
</evidence>
<dbReference type="GO" id="GO:0004497">
    <property type="term" value="F:monooxygenase activity"/>
    <property type="evidence" value="ECO:0007669"/>
    <property type="project" value="UniProtKB-KW"/>
</dbReference>
<dbReference type="CDD" id="cd11055">
    <property type="entry name" value="CYP3A-like"/>
    <property type="match status" value="1"/>
</dbReference>
<sequence>MIGTIIFVLILLITFYVIRKHRMSILKRNGIHGPEPNLIAGNIFSLLKKSNFERSQELIEKYGKTSGYYVGAKPNVMTIDLELIKRFQIKDFDKFSDRQTFGLKHGIRPNPRFSENVIGSRGARWKEHRTILNPTFSAMKLKMVTPIIESAIDIFINKVDKHSKNGNEFNIYEDFQLLTADVISKTAFGIDTNVQYDPKNEFFLAAKMVFDTKPSRFILLFTCFPELDILMYPFRRLLEIIREARGKSASAILSKLIEAAIRLRKDRPVKTPDLLQLMLDAQASDDELKQKDMSNLTIEMSNDEMNAVTEKNGTLNMGEKFKNSKSLTQDEVIANAIIFYEAGYETTSTTLGFIAHFLVTRQDIQDKVRQEVNELFKREGKFDYNTVNKLAYMQCVINESMRFYPPVTNFITRNTKEDYHYKDMIIPKDSTIRIPTYQLHHCEEYWPNPEVFDPERFRDKKNYDSVAFQGFGNGPRNCIGMRFALYEIKLALAKLLFRYKLVPGPSTENELTIEQKIITETPKYGVFVKAVPLLNNKIIFEKA</sequence>
<dbReference type="SUPFAM" id="SSF48264">
    <property type="entry name" value="Cytochrome P450"/>
    <property type="match status" value="1"/>
</dbReference>
<dbReference type="InterPro" id="IPR050476">
    <property type="entry name" value="Insect_CytP450_Detox"/>
</dbReference>
<dbReference type="InterPro" id="IPR036396">
    <property type="entry name" value="Cyt_P450_sf"/>
</dbReference>
<dbReference type="InterPro" id="IPR017972">
    <property type="entry name" value="Cyt_P450_CS"/>
</dbReference>
<keyword evidence="12" id="KW-0472">Membrane</keyword>
<evidence type="ECO:0000256" key="4">
    <source>
        <dbReference type="ARBA" id="ARBA00010617"/>
    </source>
</evidence>
<evidence type="ECO:0000313" key="16">
    <source>
        <dbReference type="Proteomes" id="UP000790347"/>
    </source>
</evidence>
<dbReference type="GO" id="GO:0005789">
    <property type="term" value="C:endoplasmic reticulum membrane"/>
    <property type="evidence" value="ECO:0007669"/>
    <property type="project" value="UniProtKB-SubCell"/>
</dbReference>
<feature type="binding site" description="axial binding residue" evidence="13">
    <location>
        <position position="478"/>
    </location>
    <ligand>
        <name>heme</name>
        <dbReference type="ChEBI" id="CHEBI:30413"/>
    </ligand>
    <ligandPart>
        <name>Fe</name>
        <dbReference type="ChEBI" id="CHEBI:18248"/>
    </ligandPart>
</feature>
<dbReference type="Pfam" id="PF00067">
    <property type="entry name" value="p450"/>
    <property type="match status" value="1"/>
</dbReference>
<organism evidence="15 16">
    <name type="scientific">Dermatophagoides farinae</name>
    <name type="common">American house dust mite</name>
    <dbReference type="NCBI Taxonomy" id="6954"/>
    <lineage>
        <taxon>Eukaryota</taxon>
        <taxon>Metazoa</taxon>
        <taxon>Ecdysozoa</taxon>
        <taxon>Arthropoda</taxon>
        <taxon>Chelicerata</taxon>
        <taxon>Arachnida</taxon>
        <taxon>Acari</taxon>
        <taxon>Acariformes</taxon>
        <taxon>Sarcoptiformes</taxon>
        <taxon>Astigmata</taxon>
        <taxon>Psoroptidia</taxon>
        <taxon>Analgoidea</taxon>
        <taxon>Pyroglyphidae</taxon>
        <taxon>Dermatophagoidinae</taxon>
        <taxon>Dermatophagoides</taxon>
    </lineage>
</organism>
<evidence type="ECO:0000256" key="2">
    <source>
        <dbReference type="ARBA" id="ARBA00004174"/>
    </source>
</evidence>
<dbReference type="Proteomes" id="UP000790347">
    <property type="component" value="Unassembled WGS sequence"/>
</dbReference>
<evidence type="ECO:0000313" key="15">
    <source>
        <dbReference type="EMBL" id="KAH9510733.1"/>
    </source>
</evidence>
<evidence type="ECO:0000256" key="11">
    <source>
        <dbReference type="ARBA" id="ARBA00023033"/>
    </source>
</evidence>
<evidence type="ECO:0000256" key="9">
    <source>
        <dbReference type="ARBA" id="ARBA00023002"/>
    </source>
</evidence>
<protein>
    <submittedName>
        <fullName evidence="15">Thromboxane-A synthase</fullName>
    </submittedName>
</protein>
<evidence type="ECO:0000256" key="10">
    <source>
        <dbReference type="ARBA" id="ARBA00023004"/>
    </source>
</evidence>
<dbReference type="GO" id="GO:0020037">
    <property type="term" value="F:heme binding"/>
    <property type="evidence" value="ECO:0007669"/>
    <property type="project" value="InterPro"/>
</dbReference>
<evidence type="ECO:0000256" key="6">
    <source>
        <dbReference type="ARBA" id="ARBA00022723"/>
    </source>
</evidence>
<dbReference type="PRINTS" id="PR00463">
    <property type="entry name" value="EP450I"/>
</dbReference>
<gene>
    <name evidence="15" type="primary">TBXAS1_6</name>
    <name evidence="15" type="ORF">DERF_009242</name>
</gene>
<keyword evidence="8" id="KW-0492">Microsome</keyword>
<evidence type="ECO:0000256" key="14">
    <source>
        <dbReference type="RuleBase" id="RU000461"/>
    </source>
</evidence>
<reference evidence="15" key="2">
    <citation type="journal article" date="2022" name="Res Sq">
        <title>Comparative Genomics Reveals Insights into the Divergent Evolution of Astigmatic Mites and Household Pest Adaptations.</title>
        <authorList>
            <person name="Xiong Q."/>
            <person name="Wan A.T.-Y."/>
            <person name="Liu X.-Y."/>
            <person name="Fung C.S.-H."/>
            <person name="Xiao X."/>
            <person name="Malainual N."/>
            <person name="Hou J."/>
            <person name="Wang L."/>
            <person name="Wang M."/>
            <person name="Yang K."/>
            <person name="Cui Y."/>
            <person name="Leung E."/>
            <person name="Nong W."/>
            <person name="Shin S.-K."/>
            <person name="Au S."/>
            <person name="Jeong K.Y."/>
            <person name="Chew F.T."/>
            <person name="Hui J."/>
            <person name="Leung T.F."/>
            <person name="Tungtrongchitr A."/>
            <person name="Zhong N."/>
            <person name="Liu Z."/>
            <person name="Tsui S."/>
        </authorList>
    </citation>
    <scope>NUCLEOTIDE SEQUENCE</scope>
    <source>
        <strain evidence="15">Derf</strain>
        <tissue evidence="15">Whole organism</tissue>
    </source>
</reference>
<keyword evidence="11 14" id="KW-0503">Monooxygenase</keyword>
<reference evidence="15" key="1">
    <citation type="submission" date="2013-05" db="EMBL/GenBank/DDBJ databases">
        <authorList>
            <person name="Yim A.K.Y."/>
            <person name="Chan T.F."/>
            <person name="Ji K.M."/>
            <person name="Liu X.Y."/>
            <person name="Zhou J.W."/>
            <person name="Li R.Q."/>
            <person name="Yang K.Y."/>
            <person name="Li J."/>
            <person name="Li M."/>
            <person name="Law P.T.W."/>
            <person name="Wu Y.L."/>
            <person name="Cai Z.L."/>
            <person name="Qin H."/>
            <person name="Bao Y."/>
            <person name="Leung R.K.K."/>
            <person name="Ng P.K.S."/>
            <person name="Zou J."/>
            <person name="Zhong X.J."/>
            <person name="Ran P.X."/>
            <person name="Zhong N.S."/>
            <person name="Liu Z.G."/>
            <person name="Tsui S.K.W."/>
        </authorList>
    </citation>
    <scope>NUCLEOTIDE SEQUENCE</scope>
    <source>
        <strain evidence="15">Derf</strain>
        <tissue evidence="15">Whole organism</tissue>
    </source>
</reference>
<keyword evidence="9 14" id="KW-0560">Oxidoreductase</keyword>
<dbReference type="GO" id="GO:0005506">
    <property type="term" value="F:iron ion binding"/>
    <property type="evidence" value="ECO:0007669"/>
    <property type="project" value="InterPro"/>
</dbReference>
<dbReference type="InterPro" id="IPR001128">
    <property type="entry name" value="Cyt_P450"/>
</dbReference>
<proteinExistence type="inferred from homology"/>
<dbReference type="GO" id="GO:0016705">
    <property type="term" value="F:oxidoreductase activity, acting on paired donors, with incorporation or reduction of molecular oxygen"/>
    <property type="evidence" value="ECO:0007669"/>
    <property type="project" value="InterPro"/>
</dbReference>
<keyword evidence="5 13" id="KW-0349">Heme</keyword>
<dbReference type="PRINTS" id="PR00385">
    <property type="entry name" value="P450"/>
</dbReference>
<dbReference type="PANTHER" id="PTHR24292:SF102">
    <property type="entry name" value="CYTOCHROME P450 FAMILY-RELATED"/>
    <property type="match status" value="1"/>
</dbReference>
<keyword evidence="6 13" id="KW-0479">Metal-binding</keyword>
<evidence type="ECO:0000256" key="7">
    <source>
        <dbReference type="ARBA" id="ARBA00022824"/>
    </source>
</evidence>